<dbReference type="GO" id="GO:0006620">
    <property type="term" value="P:post-translational protein targeting to endoplasmic reticulum membrane"/>
    <property type="evidence" value="ECO:0007669"/>
    <property type="project" value="InterPro"/>
</dbReference>
<dbReference type="InterPro" id="IPR047154">
    <property type="entry name" value="UBL4A-like"/>
</dbReference>
<protein>
    <recommendedName>
        <fullName evidence="11">Ubiquitin-like protein ISG15</fullName>
    </recommendedName>
    <alternativeName>
        <fullName evidence="12">Ubiquitin cross-reactive protein</fullName>
    </alternativeName>
</protein>
<keyword evidence="10" id="KW-1015">Disulfide bond</keyword>
<keyword evidence="7" id="KW-0833">Ubl conjugation pathway</keyword>
<dbReference type="FunFam" id="3.10.20.90:FF:000240">
    <property type="entry name" value="ISG15 ubiquitin-like modifier"/>
    <property type="match status" value="1"/>
</dbReference>
<dbReference type="PANTHER" id="PTHR46555">
    <property type="entry name" value="UBIQUITIN-LIKE PROTEIN 4A"/>
    <property type="match status" value="1"/>
</dbReference>
<dbReference type="SUPFAM" id="SSF54236">
    <property type="entry name" value="Ubiquitin-like"/>
    <property type="match status" value="2"/>
</dbReference>
<dbReference type="GO" id="GO:0051240">
    <property type="term" value="P:positive regulation of multicellular organismal process"/>
    <property type="evidence" value="ECO:0007669"/>
    <property type="project" value="UniProtKB-ARBA"/>
</dbReference>
<evidence type="ECO:0000313" key="15">
    <source>
        <dbReference type="RefSeq" id="XP_007449027.1"/>
    </source>
</evidence>
<name>A0A340WMY6_LIPVE</name>
<dbReference type="KEGG" id="lve:103076606"/>
<dbReference type="GO" id="GO:0042742">
    <property type="term" value="P:defense response to bacterium"/>
    <property type="evidence" value="ECO:0007669"/>
    <property type="project" value="UniProtKB-ARBA"/>
</dbReference>
<evidence type="ECO:0000259" key="13">
    <source>
        <dbReference type="PROSITE" id="PS50053"/>
    </source>
</evidence>
<keyword evidence="9" id="KW-0051">Antiviral defense</keyword>
<dbReference type="InterPro" id="IPR029071">
    <property type="entry name" value="Ubiquitin-like_domsf"/>
</dbReference>
<dbReference type="STRING" id="118797.A0A340WMY6"/>
<dbReference type="Gene3D" id="3.10.20.90">
    <property type="entry name" value="Phosphatidylinositol 3-kinase Catalytic Subunit, Chain A, domain 1"/>
    <property type="match status" value="2"/>
</dbReference>
<keyword evidence="8" id="KW-0702">S-nitrosylation</keyword>
<evidence type="ECO:0000256" key="1">
    <source>
        <dbReference type="ARBA" id="ARBA00004514"/>
    </source>
</evidence>
<keyword evidence="14" id="KW-1185">Reference proteome</keyword>
<dbReference type="SMART" id="SM00213">
    <property type="entry name" value="UBQ"/>
    <property type="match status" value="2"/>
</dbReference>
<evidence type="ECO:0000256" key="5">
    <source>
        <dbReference type="ARBA" id="ARBA00022525"/>
    </source>
</evidence>
<sequence length="319" mass="34807">MSPNFGVVTESPANPYLPGMLPPCGPPWVLLFSPLSLGRCSWGEGRNLKVKMLGGQEILVPLRDSMLASELKQQIAQQIGVPAFQQLLAHQDTREVLQDGVPLVCQGLGPDSTVLLMVQSSKDPLSILVRNAKGRSSSYMVRLTQRVAELKQQVCQKEHVQADQFWLTFEGKPMEDAHQLGEYGLTTLCTVFMNLRLRGGGAGPGGPRGGRPTEHQEYSCSTLCSTILHPSGSRRRRVLPRGLCCCSPFIVSGPEIWGWLGSGSNLDPLGLGLPAWTLRECLEKRLGGAGEGAWLAVHRRRDRRLGQQGEPAALQRGRS</sequence>
<evidence type="ECO:0000256" key="9">
    <source>
        <dbReference type="ARBA" id="ARBA00023118"/>
    </source>
</evidence>
<evidence type="ECO:0000313" key="14">
    <source>
        <dbReference type="Proteomes" id="UP000265300"/>
    </source>
</evidence>
<dbReference type="FunFam" id="3.10.20.90:FF:000264">
    <property type="entry name" value="ISG15 ubiquitin-like modifier"/>
    <property type="match status" value="1"/>
</dbReference>
<dbReference type="AlphaFoldDB" id="A0A340WMY6"/>
<keyword evidence="4" id="KW-1017">Isopeptide bond</keyword>
<organism evidence="14 15">
    <name type="scientific">Lipotes vexillifer</name>
    <name type="common">Yangtze river dolphin</name>
    <dbReference type="NCBI Taxonomy" id="118797"/>
    <lineage>
        <taxon>Eukaryota</taxon>
        <taxon>Metazoa</taxon>
        <taxon>Chordata</taxon>
        <taxon>Craniata</taxon>
        <taxon>Vertebrata</taxon>
        <taxon>Euteleostomi</taxon>
        <taxon>Mammalia</taxon>
        <taxon>Eutheria</taxon>
        <taxon>Laurasiatheria</taxon>
        <taxon>Artiodactyla</taxon>
        <taxon>Whippomorpha</taxon>
        <taxon>Cetacea</taxon>
        <taxon>Odontoceti</taxon>
        <taxon>Lipotidae</taxon>
        <taxon>Lipotes</taxon>
    </lineage>
</organism>
<dbReference type="GO" id="GO:0002682">
    <property type="term" value="P:regulation of immune system process"/>
    <property type="evidence" value="ECO:0007669"/>
    <property type="project" value="UniProtKB-ARBA"/>
</dbReference>
<dbReference type="GO" id="GO:0051607">
    <property type="term" value="P:defense response to virus"/>
    <property type="evidence" value="ECO:0007669"/>
    <property type="project" value="UniProtKB-KW"/>
</dbReference>
<evidence type="ECO:0000256" key="4">
    <source>
        <dbReference type="ARBA" id="ARBA00022499"/>
    </source>
</evidence>
<reference evidence="15" key="1">
    <citation type="submission" date="2025-08" db="UniProtKB">
        <authorList>
            <consortium name="RefSeq"/>
        </authorList>
    </citation>
    <scope>IDENTIFICATION</scope>
</reference>
<accession>A0A340WMY6</accession>
<evidence type="ECO:0000256" key="10">
    <source>
        <dbReference type="ARBA" id="ARBA00023157"/>
    </source>
</evidence>
<dbReference type="RefSeq" id="XP_007449027.1">
    <property type="nucleotide sequence ID" value="XM_007448965.1"/>
</dbReference>
<dbReference type="GO" id="GO:0032020">
    <property type="term" value="P:ISG15-protein conjugation"/>
    <property type="evidence" value="ECO:0007669"/>
    <property type="project" value="UniProtKB-ARBA"/>
</dbReference>
<keyword evidence="6" id="KW-0677">Repeat</keyword>
<keyword evidence="5" id="KW-0964">Secreted</keyword>
<dbReference type="GO" id="GO:0071816">
    <property type="term" value="P:tail-anchored membrane protein insertion into ER membrane"/>
    <property type="evidence" value="ECO:0007669"/>
    <property type="project" value="TreeGrafter"/>
</dbReference>
<dbReference type="PROSITE" id="PS50053">
    <property type="entry name" value="UBIQUITIN_2"/>
    <property type="match status" value="2"/>
</dbReference>
<evidence type="ECO:0000256" key="2">
    <source>
        <dbReference type="ARBA" id="ARBA00004613"/>
    </source>
</evidence>
<evidence type="ECO:0000256" key="11">
    <source>
        <dbReference type="ARBA" id="ARBA00072706"/>
    </source>
</evidence>
<dbReference type="Proteomes" id="UP000265300">
    <property type="component" value="Unplaced"/>
</dbReference>
<evidence type="ECO:0000256" key="12">
    <source>
        <dbReference type="ARBA" id="ARBA00075855"/>
    </source>
</evidence>
<dbReference type="OrthoDB" id="1885901at2759"/>
<dbReference type="GO" id="GO:0071818">
    <property type="term" value="C:BAT3 complex"/>
    <property type="evidence" value="ECO:0007669"/>
    <property type="project" value="TreeGrafter"/>
</dbReference>
<proteinExistence type="predicted"/>
<dbReference type="GO" id="GO:0031386">
    <property type="term" value="F:protein tag activity"/>
    <property type="evidence" value="ECO:0007669"/>
    <property type="project" value="UniProtKB-ARBA"/>
</dbReference>
<feature type="domain" description="Ubiquitin-like" evidence="13">
    <location>
        <begin position="46"/>
        <end position="123"/>
    </location>
</feature>
<evidence type="ECO:0000256" key="3">
    <source>
        <dbReference type="ARBA" id="ARBA00022490"/>
    </source>
</evidence>
<dbReference type="InParanoid" id="A0A340WMY6"/>
<dbReference type="GeneID" id="103076606"/>
<gene>
    <name evidence="15" type="primary">LOC103076606</name>
</gene>
<keyword evidence="3" id="KW-0963">Cytoplasm</keyword>
<dbReference type="InterPro" id="IPR000626">
    <property type="entry name" value="Ubiquitin-like_dom"/>
</dbReference>
<feature type="domain" description="Ubiquitin-like" evidence="13">
    <location>
        <begin position="125"/>
        <end position="200"/>
    </location>
</feature>
<dbReference type="GO" id="GO:0005576">
    <property type="term" value="C:extracellular region"/>
    <property type="evidence" value="ECO:0007669"/>
    <property type="project" value="UniProtKB-SubCell"/>
</dbReference>
<dbReference type="PANTHER" id="PTHR46555:SF1">
    <property type="entry name" value="UBIQUITIN-LIKE PROTEIN 4A"/>
    <property type="match status" value="1"/>
</dbReference>
<dbReference type="Pfam" id="PF00240">
    <property type="entry name" value="ubiquitin"/>
    <property type="match status" value="2"/>
</dbReference>
<dbReference type="GO" id="GO:0051087">
    <property type="term" value="F:protein-folding chaperone binding"/>
    <property type="evidence" value="ECO:0007669"/>
    <property type="project" value="TreeGrafter"/>
</dbReference>
<comment type="subcellular location">
    <subcellularLocation>
        <location evidence="1">Cytoplasm</location>
        <location evidence="1">Cytosol</location>
    </subcellularLocation>
    <subcellularLocation>
        <location evidence="2">Secreted</location>
    </subcellularLocation>
</comment>
<evidence type="ECO:0000256" key="8">
    <source>
        <dbReference type="ARBA" id="ARBA00022799"/>
    </source>
</evidence>
<evidence type="ECO:0000256" key="7">
    <source>
        <dbReference type="ARBA" id="ARBA00022786"/>
    </source>
</evidence>
<evidence type="ECO:0000256" key="6">
    <source>
        <dbReference type="ARBA" id="ARBA00022737"/>
    </source>
</evidence>